<keyword evidence="6" id="KW-0175">Coiled coil</keyword>
<dbReference type="GeneID" id="8239935"/>
<comment type="similarity">
    <text evidence="2">Belongs to the BORCS7 family.</text>
</comment>
<organism>
    <name type="scientific">Pediculus humanus subsp. corporis</name>
    <name type="common">Body louse</name>
    <dbReference type="NCBI Taxonomy" id="121224"/>
    <lineage>
        <taxon>Eukaryota</taxon>
        <taxon>Metazoa</taxon>
        <taxon>Ecdysozoa</taxon>
        <taxon>Arthropoda</taxon>
        <taxon>Hexapoda</taxon>
        <taxon>Insecta</taxon>
        <taxon>Pterygota</taxon>
        <taxon>Neoptera</taxon>
        <taxon>Paraneoptera</taxon>
        <taxon>Psocodea</taxon>
        <taxon>Troctomorpha</taxon>
        <taxon>Phthiraptera</taxon>
        <taxon>Anoplura</taxon>
        <taxon>Pediculidae</taxon>
        <taxon>Pediculus</taxon>
    </lineage>
</organism>
<accession>E0W4H3</accession>
<comment type="subcellular location">
    <subcellularLocation>
        <location evidence="1">Lysosome membrane</location>
    </subcellularLocation>
</comment>
<evidence type="ECO:0000256" key="6">
    <source>
        <dbReference type="SAM" id="Coils"/>
    </source>
</evidence>
<evidence type="ECO:0000256" key="1">
    <source>
        <dbReference type="ARBA" id="ARBA00004656"/>
    </source>
</evidence>
<keyword evidence="9" id="KW-1185">Reference proteome</keyword>
<dbReference type="EMBL" id="AAZO01007830">
    <property type="status" value="NOT_ANNOTATED_CDS"/>
    <property type="molecule type" value="Genomic_DNA"/>
</dbReference>
<dbReference type="InParanoid" id="E0W4H3"/>
<dbReference type="AlphaFoldDB" id="E0W4H3"/>
<evidence type="ECO:0000256" key="2">
    <source>
        <dbReference type="ARBA" id="ARBA00005433"/>
    </source>
</evidence>
<evidence type="ECO:0000256" key="3">
    <source>
        <dbReference type="ARBA" id="ARBA00022295"/>
    </source>
</evidence>
<feature type="coiled-coil region" evidence="6">
    <location>
        <begin position="28"/>
        <end position="55"/>
    </location>
</feature>
<dbReference type="RefSeq" id="XP_002433267.1">
    <property type="nucleotide sequence ID" value="XM_002433222.1"/>
</dbReference>
<evidence type="ECO:0000256" key="5">
    <source>
        <dbReference type="ARBA" id="ARBA00023228"/>
    </source>
</evidence>
<dbReference type="OrthoDB" id="5567844at2759"/>
<proteinExistence type="inferred from homology"/>
<evidence type="ECO:0000256" key="4">
    <source>
        <dbReference type="ARBA" id="ARBA00023136"/>
    </source>
</evidence>
<evidence type="ECO:0000313" key="9">
    <source>
        <dbReference type="Proteomes" id="UP000009046"/>
    </source>
</evidence>
<reference evidence="7" key="1">
    <citation type="submission" date="2007-04" db="EMBL/GenBank/DDBJ databases">
        <title>Annotation of Pediculus humanus corporis strain USDA.</title>
        <authorList>
            <person name="Kirkness E."/>
            <person name="Hannick L."/>
            <person name="Hass B."/>
            <person name="Bruggner R."/>
            <person name="Lawson D."/>
            <person name="Bidwell S."/>
            <person name="Joardar V."/>
            <person name="Caler E."/>
            <person name="Walenz B."/>
            <person name="Inman J."/>
            <person name="Schobel S."/>
            <person name="Galinsky K."/>
            <person name="Amedeo P."/>
            <person name="Strausberg R."/>
        </authorList>
    </citation>
    <scope>NUCLEOTIDE SEQUENCE</scope>
    <source>
        <strain evidence="7">USDA</strain>
    </source>
</reference>
<dbReference type="KEGG" id="phu:Phum_PHUM619870"/>
<dbReference type="VEuPathDB" id="VectorBase:PHUM619870"/>
<dbReference type="InterPro" id="IPR032143">
    <property type="entry name" value="BORCS7"/>
</dbReference>
<gene>
    <name evidence="8" type="primary">8239935</name>
    <name evidence="7" type="ORF">Phum_PHUM619870</name>
</gene>
<dbReference type="Proteomes" id="UP000009046">
    <property type="component" value="Unassembled WGS sequence"/>
</dbReference>
<keyword evidence="4" id="KW-0472">Membrane</keyword>
<dbReference type="Pfam" id="PF16088">
    <property type="entry name" value="BORCS7"/>
    <property type="match status" value="1"/>
</dbReference>
<dbReference type="EnsemblMetazoa" id="PHUM619870-RA">
    <property type="protein sequence ID" value="PHUM619870-PA"/>
    <property type="gene ID" value="PHUM619870"/>
</dbReference>
<sequence>MATAKNFALQEAAIENSESNVNKLLVLSTQLNSQLEAIENNASKIEEALEQVHAMQR</sequence>
<reference evidence="8" key="3">
    <citation type="submission" date="2020-05" db="UniProtKB">
        <authorList>
            <consortium name="EnsemblMetazoa"/>
        </authorList>
    </citation>
    <scope>IDENTIFICATION</scope>
    <source>
        <strain evidence="8">USDA</strain>
    </source>
</reference>
<reference evidence="7" key="2">
    <citation type="submission" date="2007-04" db="EMBL/GenBank/DDBJ databases">
        <title>The genome of the human body louse.</title>
        <authorList>
            <consortium name="The Human Body Louse Genome Consortium"/>
            <person name="Kirkness E."/>
            <person name="Walenz B."/>
            <person name="Hass B."/>
            <person name="Bruggner R."/>
            <person name="Strausberg R."/>
        </authorList>
    </citation>
    <scope>NUCLEOTIDE SEQUENCE</scope>
    <source>
        <strain evidence="7">USDA</strain>
    </source>
</reference>
<name>E0W4H3_PEDHC</name>
<evidence type="ECO:0000313" key="7">
    <source>
        <dbReference type="EMBL" id="EEB20529.1"/>
    </source>
</evidence>
<keyword evidence="5" id="KW-0458">Lysosome</keyword>
<protein>
    <recommendedName>
        <fullName evidence="3">BLOC-1-related complex subunit 7</fullName>
    </recommendedName>
</protein>
<dbReference type="CTD" id="8239935"/>
<dbReference type="GO" id="GO:0005765">
    <property type="term" value="C:lysosomal membrane"/>
    <property type="evidence" value="ECO:0007669"/>
    <property type="project" value="UniProtKB-SubCell"/>
</dbReference>
<dbReference type="HOGENOM" id="CLU_2998873_0_0_1"/>
<dbReference type="EMBL" id="DS236158">
    <property type="protein sequence ID" value="EEB20529.1"/>
    <property type="molecule type" value="Genomic_DNA"/>
</dbReference>
<evidence type="ECO:0000313" key="8">
    <source>
        <dbReference type="EnsemblMetazoa" id="PHUM619870-PA"/>
    </source>
</evidence>